<dbReference type="InterPro" id="IPR018422">
    <property type="entry name" value="Cation/H_exchanger_CPA1"/>
</dbReference>
<feature type="transmembrane region" description="Helical" evidence="11">
    <location>
        <begin position="312"/>
        <end position="336"/>
    </location>
</feature>
<evidence type="ECO:0000256" key="4">
    <source>
        <dbReference type="ARBA" id="ARBA00022989"/>
    </source>
</evidence>
<comment type="similarity">
    <text evidence="9">Belongs to the monovalent cation:proton antiporter 1 (CPA1) transporter (TC 2.A.36) family.</text>
</comment>
<dbReference type="OrthoDB" id="196264at2759"/>
<feature type="compositionally biased region" description="Basic and acidic residues" evidence="10">
    <location>
        <begin position="901"/>
        <end position="911"/>
    </location>
</feature>
<feature type="transmembrane region" description="Helical" evidence="11">
    <location>
        <begin position="402"/>
        <end position="420"/>
    </location>
</feature>
<keyword evidence="4 11" id="KW-1133">Transmembrane helix</keyword>
<dbReference type="PANTHER" id="PTHR10110:SF126">
    <property type="entry name" value="NA(+)_H(+) EXCHANGER PROTEIN 7"/>
    <property type="match status" value="1"/>
</dbReference>
<dbReference type="PANTHER" id="PTHR10110">
    <property type="entry name" value="SODIUM/HYDROGEN EXCHANGER"/>
    <property type="match status" value="1"/>
</dbReference>
<dbReference type="GO" id="GO:0005886">
    <property type="term" value="C:plasma membrane"/>
    <property type="evidence" value="ECO:0007669"/>
    <property type="project" value="TreeGrafter"/>
</dbReference>
<feature type="transmembrane region" description="Helical" evidence="11">
    <location>
        <begin position="499"/>
        <end position="521"/>
    </location>
</feature>
<dbReference type="Pfam" id="PF00999">
    <property type="entry name" value="Na_H_Exchanger"/>
    <property type="match status" value="1"/>
</dbReference>
<keyword evidence="8 9" id="KW-0739">Sodium transport</keyword>
<gene>
    <name evidence="13" type="ORF">BV898_11577</name>
</gene>
<organism evidence="13 14">
    <name type="scientific">Hypsibius exemplaris</name>
    <name type="common">Freshwater tardigrade</name>
    <dbReference type="NCBI Taxonomy" id="2072580"/>
    <lineage>
        <taxon>Eukaryota</taxon>
        <taxon>Metazoa</taxon>
        <taxon>Ecdysozoa</taxon>
        <taxon>Tardigrada</taxon>
        <taxon>Eutardigrada</taxon>
        <taxon>Parachela</taxon>
        <taxon>Hypsibioidea</taxon>
        <taxon>Hypsibiidae</taxon>
        <taxon>Hypsibius</taxon>
    </lineage>
</organism>
<comment type="caution">
    <text evidence="13">The sequence shown here is derived from an EMBL/GenBank/DDBJ whole genome shotgun (WGS) entry which is preliminary data.</text>
</comment>
<dbReference type="InterPro" id="IPR006153">
    <property type="entry name" value="Cation/H_exchanger_TM"/>
</dbReference>
<feature type="transmembrane region" description="Helical" evidence="11">
    <location>
        <begin position="138"/>
        <end position="161"/>
    </location>
</feature>
<dbReference type="GO" id="GO:0015386">
    <property type="term" value="F:potassium:proton antiporter activity"/>
    <property type="evidence" value="ECO:0007669"/>
    <property type="project" value="TreeGrafter"/>
</dbReference>
<evidence type="ECO:0000256" key="5">
    <source>
        <dbReference type="ARBA" id="ARBA00023053"/>
    </source>
</evidence>
<evidence type="ECO:0000256" key="3">
    <source>
        <dbReference type="ARBA" id="ARBA00022692"/>
    </source>
</evidence>
<evidence type="ECO:0000256" key="7">
    <source>
        <dbReference type="ARBA" id="ARBA00023136"/>
    </source>
</evidence>
<reference evidence="14" key="1">
    <citation type="submission" date="2017-01" db="EMBL/GenBank/DDBJ databases">
        <title>Comparative genomics of anhydrobiosis in the tardigrade Hypsibius dujardini.</title>
        <authorList>
            <person name="Yoshida Y."/>
            <person name="Koutsovoulos G."/>
            <person name="Laetsch D."/>
            <person name="Stevens L."/>
            <person name="Kumar S."/>
            <person name="Horikawa D."/>
            <person name="Ishino K."/>
            <person name="Komine S."/>
            <person name="Tomita M."/>
            <person name="Blaxter M."/>
            <person name="Arakawa K."/>
        </authorList>
    </citation>
    <scope>NUCLEOTIDE SEQUENCE [LARGE SCALE GENOMIC DNA]</scope>
    <source>
        <strain evidence="14">Z151</strain>
    </source>
</reference>
<evidence type="ECO:0000256" key="8">
    <source>
        <dbReference type="ARBA" id="ARBA00023201"/>
    </source>
</evidence>
<feature type="transmembrane region" description="Helical" evidence="11">
    <location>
        <begin position="432"/>
        <end position="456"/>
    </location>
</feature>
<feature type="transmembrane region" description="Helical" evidence="11">
    <location>
        <begin position="356"/>
        <end position="381"/>
    </location>
</feature>
<feature type="transmembrane region" description="Helical" evidence="11">
    <location>
        <begin position="173"/>
        <end position="194"/>
    </location>
</feature>
<comment type="subcellular location">
    <subcellularLocation>
        <location evidence="1">Membrane</location>
        <topology evidence="1">Multi-pass membrane protein</topology>
    </subcellularLocation>
</comment>
<keyword evidence="14" id="KW-1185">Reference proteome</keyword>
<evidence type="ECO:0000259" key="12">
    <source>
        <dbReference type="Pfam" id="PF00999"/>
    </source>
</evidence>
<dbReference type="Gene3D" id="6.10.140.1330">
    <property type="match status" value="1"/>
</dbReference>
<feature type="domain" description="Cation/H+ exchanger transmembrane" evidence="12">
    <location>
        <begin position="121"/>
        <end position="522"/>
    </location>
</feature>
<dbReference type="AlphaFoldDB" id="A0A1W0WGA8"/>
<keyword evidence="3 9" id="KW-0812">Transmembrane</keyword>
<dbReference type="GO" id="GO:0051453">
    <property type="term" value="P:regulation of intracellular pH"/>
    <property type="evidence" value="ECO:0007669"/>
    <property type="project" value="TreeGrafter"/>
</dbReference>
<feature type="compositionally biased region" description="Basic and acidic residues" evidence="10">
    <location>
        <begin position="807"/>
        <end position="819"/>
    </location>
</feature>
<accession>A0A1W0WGA8</accession>
<feature type="region of interest" description="Disordered" evidence="10">
    <location>
        <begin position="792"/>
        <end position="820"/>
    </location>
</feature>
<evidence type="ECO:0000256" key="10">
    <source>
        <dbReference type="SAM" id="MobiDB-lite"/>
    </source>
</evidence>
<feature type="transmembrane region" description="Helical" evidence="11">
    <location>
        <begin position="12"/>
        <end position="32"/>
    </location>
</feature>
<feature type="compositionally biased region" description="Polar residues" evidence="10">
    <location>
        <begin position="972"/>
        <end position="991"/>
    </location>
</feature>
<keyword evidence="6 9" id="KW-0406">Ion transport</keyword>
<keyword evidence="9" id="KW-0050">Antiport</keyword>
<evidence type="ECO:0000256" key="6">
    <source>
        <dbReference type="ARBA" id="ARBA00023065"/>
    </source>
</evidence>
<name>A0A1W0WGA8_HYPEX</name>
<dbReference type="InterPro" id="IPR004709">
    <property type="entry name" value="NaH_exchanger"/>
</dbReference>
<protein>
    <recommendedName>
        <fullName evidence="9">Sodium/hydrogen exchanger</fullName>
    </recommendedName>
</protein>
<sequence>MKHLYDTVVSRRGGWLFILILCWYSLGDVFVVPVHAAHIGQRGEIVLPIAIPETPSTRAAENDAVNDERSKRSLSIVEDPATGNKTVIDVDEENEPHGITVISLHWNYVEGPLVICIFLLLTSLVKIGFHHADFLSTILPESCMLIVLGVAVGGFIRLLSAYKLTLSSEYFEFSARTFFLFLLPPVMLESAYSLHDREFINNLGTILTYAVFGTVFNAFTIGPTLWGLSQIGGMGGLSLGLIECLAFSSLISAVDPVAVLAIFQEVGVNAMLYFLLFGESLLNDAVTVVLYNMMVAFASQSHVGMGDVGTAIASFFTVSIGGLVIGACCGIFTAVITKYTEHVRVVEPIAMFIMAYTSYILAELFHLSGIISIITCGLLQWQYAVHNVSFKSRTTVKYFSKMAASVCDAVIFLVLGLVIVNDSHIWHTGFVLWTLLLCVVYRFIGVFGLTWLANKLNRMRKVNLEEQFIMAYGGLRGAIAFALVNLLQKKYFAQREMFVTTTVVIILFTVFVQGTTIKPLVKLLRIRKMETKKPSIFQATNLCLFDHVMSGIEEISGRHGHNYWREILDYYDEKYLKPWLQKTPIIRDKSIMDIFAKQCLKEHFAHLYGTSQADSFVNRRMRREGSTLSSVSTVPNFSDGNNLGHGYPSHPNIAGGRLAAPGGHHAPTVVNINMNSIANEIDVLGGEEYQPEKGVLNRLRKRFKKNGPTKVSFGHDVREALDHASKHGPHVQIRNKYNPNLISDDETDMDFQMRQRSQRAQKIAKRQFGQRAAGLLPIRSFFSRVGTSMTNLAGLNRPRRNGTTRPKAADATKASKEKVGGVAADLQQQRSRKISRESSKMRISMIHAGSLSSMAEEGAEEVVQFNIGGRDGRRKGHGSDDDEEEEVLQMRAIAPSATAPHLDRIDERSINESENGMVMSGRAMPRSSTGVAGPSSPSPDSPRALLDFQPQVPNSAYRPQATPDSAASAASDVQSPRQDYQPETTPEQTPLMQHRPVTDRR</sequence>
<feature type="transmembrane region" description="Helical" evidence="11">
    <location>
        <begin position="113"/>
        <end position="132"/>
    </location>
</feature>
<evidence type="ECO:0000256" key="11">
    <source>
        <dbReference type="SAM" id="Phobius"/>
    </source>
</evidence>
<feature type="transmembrane region" description="Helical" evidence="11">
    <location>
        <begin position="240"/>
        <end position="264"/>
    </location>
</feature>
<dbReference type="NCBIfam" id="TIGR00840">
    <property type="entry name" value="b_cpa1"/>
    <property type="match status" value="1"/>
</dbReference>
<dbReference type="Proteomes" id="UP000192578">
    <property type="component" value="Unassembled WGS sequence"/>
</dbReference>
<keyword evidence="5" id="KW-0915">Sodium</keyword>
<dbReference type="EMBL" id="MTYJ01000108">
    <property type="protein sequence ID" value="OQV14222.1"/>
    <property type="molecule type" value="Genomic_DNA"/>
</dbReference>
<feature type="transmembrane region" description="Helical" evidence="11">
    <location>
        <begin position="270"/>
        <end position="291"/>
    </location>
</feature>
<evidence type="ECO:0000256" key="2">
    <source>
        <dbReference type="ARBA" id="ARBA00022448"/>
    </source>
</evidence>
<dbReference type="GO" id="GO:0015385">
    <property type="term" value="F:sodium:proton antiporter activity"/>
    <property type="evidence" value="ECO:0007669"/>
    <property type="project" value="InterPro"/>
</dbReference>
<dbReference type="GO" id="GO:0098719">
    <property type="term" value="P:sodium ion import across plasma membrane"/>
    <property type="evidence" value="ECO:0007669"/>
    <property type="project" value="TreeGrafter"/>
</dbReference>
<evidence type="ECO:0000313" key="14">
    <source>
        <dbReference type="Proteomes" id="UP000192578"/>
    </source>
</evidence>
<keyword evidence="2 9" id="KW-0813">Transport</keyword>
<feature type="transmembrane region" description="Helical" evidence="11">
    <location>
        <begin position="206"/>
        <end position="228"/>
    </location>
</feature>
<proteinExistence type="inferred from homology"/>
<dbReference type="PRINTS" id="PR01084">
    <property type="entry name" value="NAHEXCHNGR"/>
</dbReference>
<evidence type="ECO:0000313" key="13">
    <source>
        <dbReference type="EMBL" id="OQV14222.1"/>
    </source>
</evidence>
<evidence type="ECO:0000256" key="1">
    <source>
        <dbReference type="ARBA" id="ARBA00004141"/>
    </source>
</evidence>
<evidence type="ECO:0000256" key="9">
    <source>
        <dbReference type="RuleBase" id="RU003722"/>
    </source>
</evidence>
<feature type="region of interest" description="Disordered" evidence="10">
    <location>
        <begin position="865"/>
        <end position="1001"/>
    </location>
</feature>
<keyword evidence="7 11" id="KW-0472">Membrane</keyword>